<evidence type="ECO:0000313" key="2">
    <source>
        <dbReference type="Proteomes" id="UP000887159"/>
    </source>
</evidence>
<reference evidence="1" key="1">
    <citation type="submission" date="2020-08" db="EMBL/GenBank/DDBJ databases">
        <title>Multicomponent nature underlies the extraordinary mechanical properties of spider dragline silk.</title>
        <authorList>
            <person name="Kono N."/>
            <person name="Nakamura H."/>
            <person name="Mori M."/>
            <person name="Yoshida Y."/>
            <person name="Ohtoshi R."/>
            <person name="Malay A.D."/>
            <person name="Moran D.A.P."/>
            <person name="Tomita M."/>
            <person name="Numata K."/>
            <person name="Arakawa K."/>
        </authorList>
    </citation>
    <scope>NUCLEOTIDE SEQUENCE</scope>
</reference>
<dbReference type="EMBL" id="BMAU01021367">
    <property type="protein sequence ID" value="GFY23815.1"/>
    <property type="molecule type" value="Genomic_DNA"/>
</dbReference>
<comment type="caution">
    <text evidence="1">The sequence shown here is derived from an EMBL/GenBank/DDBJ whole genome shotgun (WGS) entry which is preliminary data.</text>
</comment>
<evidence type="ECO:0000313" key="1">
    <source>
        <dbReference type="EMBL" id="GFY23815.1"/>
    </source>
</evidence>
<protein>
    <submittedName>
        <fullName evidence="1">Uncharacterized protein</fullName>
    </submittedName>
</protein>
<dbReference type="Proteomes" id="UP000887159">
    <property type="component" value="Unassembled WGS sequence"/>
</dbReference>
<dbReference type="AlphaFoldDB" id="A0A8X6VWS0"/>
<sequence length="92" mass="10392">MIRSLADPFDEQSKCPTILEEVPIEIIALKTMRKLCGSVANDPSVSTHHPSSQLGISRTALRRIFFCGQWWSRILICGFNKMEQLCTLLGKQ</sequence>
<name>A0A8X6VWS0_TRICX</name>
<proteinExistence type="predicted"/>
<gene>
    <name evidence="1" type="ORF">TNCV_3536091</name>
</gene>
<organism evidence="1 2">
    <name type="scientific">Trichonephila clavipes</name>
    <name type="common">Golden silk orbweaver</name>
    <name type="synonym">Nephila clavipes</name>
    <dbReference type="NCBI Taxonomy" id="2585209"/>
    <lineage>
        <taxon>Eukaryota</taxon>
        <taxon>Metazoa</taxon>
        <taxon>Ecdysozoa</taxon>
        <taxon>Arthropoda</taxon>
        <taxon>Chelicerata</taxon>
        <taxon>Arachnida</taxon>
        <taxon>Araneae</taxon>
        <taxon>Araneomorphae</taxon>
        <taxon>Entelegynae</taxon>
        <taxon>Araneoidea</taxon>
        <taxon>Nephilidae</taxon>
        <taxon>Trichonephila</taxon>
    </lineage>
</organism>
<keyword evidence="2" id="KW-1185">Reference proteome</keyword>
<accession>A0A8X6VWS0</accession>